<dbReference type="InterPro" id="IPR011051">
    <property type="entry name" value="RmlC_Cupin_sf"/>
</dbReference>
<name>A0AAD9NHA9_9ANNE</name>
<evidence type="ECO:0000313" key="3">
    <source>
        <dbReference type="Proteomes" id="UP001208570"/>
    </source>
</evidence>
<dbReference type="PANTHER" id="PTHR40112:SF1">
    <property type="entry name" value="H2HPP ISOMERASE"/>
    <property type="match status" value="1"/>
</dbReference>
<dbReference type="Gene3D" id="2.60.120.10">
    <property type="entry name" value="Jelly Rolls"/>
    <property type="match status" value="1"/>
</dbReference>
<evidence type="ECO:0000259" key="1">
    <source>
        <dbReference type="Pfam" id="PF07883"/>
    </source>
</evidence>
<dbReference type="InterPro" id="IPR013096">
    <property type="entry name" value="Cupin_2"/>
</dbReference>
<dbReference type="InterPro" id="IPR014710">
    <property type="entry name" value="RmlC-like_jellyroll"/>
</dbReference>
<gene>
    <name evidence="2" type="ORF">LSH36_3g01029</name>
</gene>
<sequence>MSESSLPVESWDDAKDGPLSIENMKKKLESQGYHCTQYEFGPGTVFPDHDHSITKKDAIVSGRVRFTMNNKTVIMKPGDMLEVPKGVVHNAAVVGNEPVVFFDSTYN</sequence>
<dbReference type="Proteomes" id="UP001208570">
    <property type="component" value="Unassembled WGS sequence"/>
</dbReference>
<keyword evidence="3" id="KW-1185">Reference proteome</keyword>
<evidence type="ECO:0000313" key="2">
    <source>
        <dbReference type="EMBL" id="KAK2170272.1"/>
    </source>
</evidence>
<organism evidence="2 3">
    <name type="scientific">Paralvinella palmiformis</name>
    <dbReference type="NCBI Taxonomy" id="53620"/>
    <lineage>
        <taxon>Eukaryota</taxon>
        <taxon>Metazoa</taxon>
        <taxon>Spiralia</taxon>
        <taxon>Lophotrochozoa</taxon>
        <taxon>Annelida</taxon>
        <taxon>Polychaeta</taxon>
        <taxon>Sedentaria</taxon>
        <taxon>Canalipalpata</taxon>
        <taxon>Terebellida</taxon>
        <taxon>Terebelliformia</taxon>
        <taxon>Alvinellidae</taxon>
        <taxon>Paralvinella</taxon>
    </lineage>
</organism>
<dbReference type="PANTHER" id="PTHR40112">
    <property type="entry name" value="H2HPP ISOMERASE"/>
    <property type="match status" value="1"/>
</dbReference>
<dbReference type="SUPFAM" id="SSF51182">
    <property type="entry name" value="RmlC-like cupins"/>
    <property type="match status" value="1"/>
</dbReference>
<dbReference type="AlphaFoldDB" id="A0AAD9NHA9"/>
<accession>A0AAD9NHA9</accession>
<dbReference type="Pfam" id="PF07883">
    <property type="entry name" value="Cupin_2"/>
    <property type="match status" value="1"/>
</dbReference>
<protein>
    <recommendedName>
        <fullName evidence="1">Cupin type-2 domain-containing protein</fullName>
    </recommendedName>
</protein>
<reference evidence="2" key="1">
    <citation type="journal article" date="2023" name="Mol. Biol. Evol.">
        <title>Third-Generation Sequencing Reveals the Adaptive Role of the Epigenome in Three Deep-Sea Polychaetes.</title>
        <authorList>
            <person name="Perez M."/>
            <person name="Aroh O."/>
            <person name="Sun Y."/>
            <person name="Lan Y."/>
            <person name="Juniper S.K."/>
            <person name="Young C.R."/>
            <person name="Angers B."/>
            <person name="Qian P.Y."/>
        </authorList>
    </citation>
    <scope>NUCLEOTIDE SEQUENCE</scope>
    <source>
        <strain evidence="2">P08H-3</strain>
    </source>
</reference>
<dbReference type="EMBL" id="JAODUP010000003">
    <property type="protein sequence ID" value="KAK2170272.1"/>
    <property type="molecule type" value="Genomic_DNA"/>
</dbReference>
<feature type="domain" description="Cupin type-2" evidence="1">
    <location>
        <begin position="38"/>
        <end position="103"/>
    </location>
</feature>
<proteinExistence type="predicted"/>
<dbReference type="InterPro" id="IPR052535">
    <property type="entry name" value="Bacilysin_H2HPP_isomerase"/>
</dbReference>
<comment type="caution">
    <text evidence="2">The sequence shown here is derived from an EMBL/GenBank/DDBJ whole genome shotgun (WGS) entry which is preliminary data.</text>
</comment>